<proteinExistence type="predicted"/>
<dbReference type="AlphaFoldDB" id="A0A1I7ZR55"/>
<name>A0A1I7ZR55_9BILA</name>
<evidence type="ECO:0000256" key="2">
    <source>
        <dbReference type="SAM" id="SignalP"/>
    </source>
</evidence>
<organism evidence="3 4">
    <name type="scientific">Steinernema glaseri</name>
    <dbReference type="NCBI Taxonomy" id="37863"/>
    <lineage>
        <taxon>Eukaryota</taxon>
        <taxon>Metazoa</taxon>
        <taxon>Ecdysozoa</taxon>
        <taxon>Nematoda</taxon>
        <taxon>Chromadorea</taxon>
        <taxon>Rhabditida</taxon>
        <taxon>Tylenchina</taxon>
        <taxon>Panagrolaimomorpha</taxon>
        <taxon>Strongyloidoidea</taxon>
        <taxon>Steinernematidae</taxon>
        <taxon>Steinernema</taxon>
    </lineage>
</organism>
<feature type="signal peptide" evidence="2">
    <location>
        <begin position="1"/>
        <end position="17"/>
    </location>
</feature>
<evidence type="ECO:0000313" key="3">
    <source>
        <dbReference type="Proteomes" id="UP000095287"/>
    </source>
</evidence>
<feature type="transmembrane region" description="Helical" evidence="1">
    <location>
        <begin position="163"/>
        <end position="188"/>
    </location>
</feature>
<feature type="transmembrane region" description="Helical" evidence="1">
    <location>
        <begin position="75"/>
        <end position="93"/>
    </location>
</feature>
<reference evidence="4" key="1">
    <citation type="submission" date="2016-11" db="UniProtKB">
        <authorList>
            <consortium name="WormBaseParasite"/>
        </authorList>
    </citation>
    <scope>IDENTIFICATION</scope>
</reference>
<dbReference type="Proteomes" id="UP000095287">
    <property type="component" value="Unplaced"/>
</dbReference>
<accession>A0A1I7ZR55</accession>
<feature type="transmembrane region" description="Helical" evidence="1">
    <location>
        <begin position="33"/>
        <end position="63"/>
    </location>
</feature>
<evidence type="ECO:0000256" key="1">
    <source>
        <dbReference type="SAM" id="Phobius"/>
    </source>
</evidence>
<keyword evidence="3" id="KW-1185">Reference proteome</keyword>
<evidence type="ECO:0000313" key="4">
    <source>
        <dbReference type="WBParaSite" id="L893_g28784.t1"/>
    </source>
</evidence>
<feature type="chain" id="PRO_5009313753" evidence="2">
    <location>
        <begin position="18"/>
        <end position="243"/>
    </location>
</feature>
<keyword evidence="1" id="KW-0812">Transmembrane</keyword>
<keyword evidence="1" id="KW-0472">Membrane</keyword>
<sequence>MTLTFAVIWSPVVQVHGSEVCFPSSYLDESYMYFLLIMFNVSLFAQWQLLLASLAYAVAVVCWPTRLYIFRSKKFMMFLIVFAWIPSAVLLPMEYLILTNSTCMNFSIRPSSYPFMCSIVIYLASYISCSIYLLLKLRQAIKERTSFTSVQTIKLVKTVRRNCVCLVTIIAITDLIPAFVFLITITTMKADEAQKVTVLIIRYICISLSYYSWITTIVTIAFTKPYRRKTMEMFGSISSSLLA</sequence>
<protein>
    <submittedName>
        <fullName evidence="4">G_PROTEIN_RECEP_F1_2 domain-containing protein</fullName>
    </submittedName>
</protein>
<keyword evidence="2" id="KW-0732">Signal</keyword>
<dbReference type="WBParaSite" id="L893_g28784.t1">
    <property type="protein sequence ID" value="L893_g28784.t1"/>
    <property type="gene ID" value="L893_g28784"/>
</dbReference>
<feature type="transmembrane region" description="Helical" evidence="1">
    <location>
        <begin position="113"/>
        <end position="135"/>
    </location>
</feature>
<keyword evidence="1" id="KW-1133">Transmembrane helix</keyword>
<feature type="transmembrane region" description="Helical" evidence="1">
    <location>
        <begin position="200"/>
        <end position="223"/>
    </location>
</feature>